<dbReference type="PANTHER" id="PTHR43249">
    <property type="entry name" value="UDP-N-ACETYL-2-AMINO-2-DEOXY-D-GLUCURONATE OXIDASE"/>
    <property type="match status" value="1"/>
</dbReference>
<evidence type="ECO:0000313" key="5">
    <source>
        <dbReference type="Proteomes" id="UP001596432"/>
    </source>
</evidence>
<feature type="domain" description="Gfo/Idh/MocA-like oxidoreductase N-terminal" evidence="2">
    <location>
        <begin position="5"/>
        <end position="118"/>
    </location>
</feature>
<evidence type="ECO:0000313" key="4">
    <source>
        <dbReference type="EMBL" id="MFC7141710.1"/>
    </source>
</evidence>
<dbReference type="GeneID" id="78822030"/>
<feature type="domain" description="GFO/IDH/MocA-like oxidoreductase" evidence="3">
    <location>
        <begin position="130"/>
        <end position="264"/>
    </location>
</feature>
<dbReference type="Pfam" id="PF01408">
    <property type="entry name" value="GFO_IDH_MocA"/>
    <property type="match status" value="1"/>
</dbReference>
<dbReference type="RefSeq" id="WP_274322787.1">
    <property type="nucleotide sequence ID" value="NZ_CP118158.1"/>
</dbReference>
<gene>
    <name evidence="4" type="ORF">ACFQMA_17960</name>
</gene>
<dbReference type="InterPro" id="IPR036291">
    <property type="entry name" value="NAD(P)-bd_dom_sf"/>
</dbReference>
<comment type="caution">
    <text evidence="4">The sequence shown here is derived from an EMBL/GenBank/DDBJ whole genome shotgun (WGS) entry which is preliminary data.</text>
</comment>
<keyword evidence="5" id="KW-1185">Reference proteome</keyword>
<protein>
    <submittedName>
        <fullName evidence="4">Gfo/Idh/MocA family protein</fullName>
    </submittedName>
</protein>
<dbReference type="InterPro" id="IPR052515">
    <property type="entry name" value="Gfo/Idh/MocA_Oxidoreductase"/>
</dbReference>
<dbReference type="SUPFAM" id="SSF51735">
    <property type="entry name" value="NAD(P)-binding Rossmann-fold domains"/>
    <property type="match status" value="1"/>
</dbReference>
<dbReference type="InterPro" id="IPR055170">
    <property type="entry name" value="GFO_IDH_MocA-like_dom"/>
</dbReference>
<dbReference type="PANTHER" id="PTHR43249:SF1">
    <property type="entry name" value="D-GLUCOSIDE 3-DEHYDROGENASE"/>
    <property type="match status" value="1"/>
</dbReference>
<sequence length="350" mass="37870">MSVHRIAIVGVGGAAGTHMRAYDQLDDVDVVACAGRKEAPARSFADEHGCDPYLDVEEMLDDVDPDVLDVCTPNGAHLEPALAAAERGVDVFSEKPLEITTERVDRMIDAADEHGIRLGCVFQRRYKPVVRAVREAVADGRFGSLAVATAGVPWWRADDYYDGTWQADYDLAGGGAVMSQAIHSVDALQWIVGAGLDLAPGENPVAEVFAFADVRGHDDLAVEDTAIATLRFRDGTLGQVLATTATYPGGDIRYELGGRDGSAEVRGEEISAWEFREERDDDAEVRKRFSGPDAGADEPNPLELPNVREFLDARENGEPFMLDGPEARKAVAIVEAIYESAERGEPVTLK</sequence>
<dbReference type="AlphaFoldDB" id="A0ABD5Y7D6"/>
<dbReference type="EMBL" id="JBHTAS010000001">
    <property type="protein sequence ID" value="MFC7141710.1"/>
    <property type="molecule type" value="Genomic_DNA"/>
</dbReference>
<dbReference type="Pfam" id="PF22725">
    <property type="entry name" value="GFO_IDH_MocA_C3"/>
    <property type="match status" value="1"/>
</dbReference>
<dbReference type="Gene3D" id="3.40.50.720">
    <property type="entry name" value="NAD(P)-binding Rossmann-like Domain"/>
    <property type="match status" value="1"/>
</dbReference>
<dbReference type="InterPro" id="IPR000683">
    <property type="entry name" value="Gfo/Idh/MocA-like_OxRdtase_N"/>
</dbReference>
<organism evidence="4 5">
    <name type="scientific">Halosimplex aquaticum</name>
    <dbReference type="NCBI Taxonomy" id="3026162"/>
    <lineage>
        <taxon>Archaea</taxon>
        <taxon>Methanobacteriati</taxon>
        <taxon>Methanobacteriota</taxon>
        <taxon>Stenosarchaea group</taxon>
        <taxon>Halobacteria</taxon>
        <taxon>Halobacteriales</taxon>
        <taxon>Haloarculaceae</taxon>
        <taxon>Halosimplex</taxon>
    </lineage>
</organism>
<accession>A0ABD5Y7D6</accession>
<evidence type="ECO:0000259" key="3">
    <source>
        <dbReference type="Pfam" id="PF22725"/>
    </source>
</evidence>
<reference evidence="4 5" key="1">
    <citation type="journal article" date="2019" name="Int. J. Syst. Evol. Microbiol.">
        <title>The Global Catalogue of Microorganisms (GCM) 10K type strain sequencing project: providing services to taxonomists for standard genome sequencing and annotation.</title>
        <authorList>
            <consortium name="The Broad Institute Genomics Platform"/>
            <consortium name="The Broad Institute Genome Sequencing Center for Infectious Disease"/>
            <person name="Wu L."/>
            <person name="Ma J."/>
        </authorList>
    </citation>
    <scope>NUCLEOTIDE SEQUENCE [LARGE SCALE GENOMIC DNA]</scope>
    <source>
        <strain evidence="4 5">XZYJT29</strain>
    </source>
</reference>
<evidence type="ECO:0000256" key="1">
    <source>
        <dbReference type="SAM" id="MobiDB-lite"/>
    </source>
</evidence>
<dbReference type="SUPFAM" id="SSF55347">
    <property type="entry name" value="Glyceraldehyde-3-phosphate dehydrogenase-like, C-terminal domain"/>
    <property type="match status" value="1"/>
</dbReference>
<dbReference type="Proteomes" id="UP001596432">
    <property type="component" value="Unassembled WGS sequence"/>
</dbReference>
<name>A0ABD5Y7D6_9EURY</name>
<evidence type="ECO:0000259" key="2">
    <source>
        <dbReference type="Pfam" id="PF01408"/>
    </source>
</evidence>
<feature type="region of interest" description="Disordered" evidence="1">
    <location>
        <begin position="281"/>
        <end position="304"/>
    </location>
</feature>
<dbReference type="Gene3D" id="3.30.360.10">
    <property type="entry name" value="Dihydrodipicolinate Reductase, domain 2"/>
    <property type="match status" value="1"/>
</dbReference>
<proteinExistence type="predicted"/>